<sequence>MALRSWGKCHSQGGSFFRSTLTKVGRRGFSERAHLGHTVHAFRILDLLPHLKLTLRT</sequence>
<proteinExistence type="predicted"/>
<keyword evidence="1" id="KW-0614">Plasmid</keyword>
<gene>
    <name evidence="1" type="ORF">NXT3_PB00256</name>
</gene>
<organism evidence="1 2">
    <name type="scientific">Rhizobium fredii</name>
    <name type="common">Sinorhizobium fredii</name>
    <dbReference type="NCBI Taxonomy" id="380"/>
    <lineage>
        <taxon>Bacteria</taxon>
        <taxon>Pseudomonadati</taxon>
        <taxon>Pseudomonadota</taxon>
        <taxon>Alphaproteobacteria</taxon>
        <taxon>Hyphomicrobiales</taxon>
        <taxon>Rhizobiaceae</taxon>
        <taxon>Sinorhizobium/Ensifer group</taxon>
        <taxon>Sinorhizobium</taxon>
    </lineage>
</organism>
<reference evidence="1 2" key="1">
    <citation type="submission" date="2017-10" db="EMBL/GenBank/DDBJ databases">
        <title>Analysis of the genome sequences of Rhizobium populations associated to common bean (phaseolus vulgaris).</title>
        <authorList>
            <person name="Bustos P."/>
            <person name="Santamaria R.I."/>
            <person name="Miranda-Sanchez F."/>
            <person name="Perez-Carrascal O."/>
            <person name="Juarez S."/>
            <person name="Lozano L."/>
            <person name="Martinez-Flores I."/>
            <person name="Vinuesa P."/>
            <person name="Martinez-Romero E."/>
            <person name="Cevallos M.A."/>
            <person name="Romero D."/>
            <person name="Davila G."/>
            <person name="Gonzalez V."/>
        </authorList>
    </citation>
    <scope>NUCLEOTIDE SEQUENCE [LARGE SCALE GENOMIC DNA]</scope>
    <source>
        <strain evidence="1 2">NXT3</strain>
        <plasmid evidence="2">Plasmid psfrenxt3b</plasmid>
    </source>
</reference>
<dbReference type="EMBL" id="CP024309">
    <property type="protein sequence ID" value="AUX78914.1"/>
    <property type="molecule type" value="Genomic_DNA"/>
</dbReference>
<dbReference type="AlphaFoldDB" id="A0A2L0HBU4"/>
<name>A0A2L0HBU4_RHIFR</name>
<evidence type="ECO:0000313" key="2">
    <source>
        <dbReference type="Proteomes" id="UP000239340"/>
    </source>
</evidence>
<geneLocation type="plasmid" evidence="2">
    <name>psfrenxt3b</name>
</geneLocation>
<protein>
    <submittedName>
        <fullName evidence="1">Uncharacterized protein</fullName>
    </submittedName>
</protein>
<accession>A0A2L0HBU4</accession>
<evidence type="ECO:0000313" key="1">
    <source>
        <dbReference type="EMBL" id="AUX78914.1"/>
    </source>
</evidence>
<dbReference type="Proteomes" id="UP000239340">
    <property type="component" value="Plasmid pSfreNXT3b"/>
</dbReference>